<evidence type="ECO:0000313" key="3">
    <source>
        <dbReference type="EMBL" id="AIF08662.1"/>
    </source>
</evidence>
<keyword evidence="2" id="KW-0812">Transmembrane</keyword>
<feature type="transmembrane region" description="Helical" evidence="2">
    <location>
        <begin position="146"/>
        <end position="165"/>
    </location>
</feature>
<keyword evidence="2" id="KW-1133">Transmembrane helix</keyword>
<feature type="region of interest" description="Disordered" evidence="1">
    <location>
        <begin position="1"/>
        <end position="22"/>
    </location>
</feature>
<feature type="transmembrane region" description="Helical" evidence="2">
    <location>
        <begin position="177"/>
        <end position="197"/>
    </location>
</feature>
<name>A0A075H2B1_9EURY</name>
<keyword evidence="2" id="KW-0472">Membrane</keyword>
<evidence type="ECO:0000256" key="2">
    <source>
        <dbReference type="SAM" id="Phobius"/>
    </source>
</evidence>
<organism evidence="3">
    <name type="scientific">uncultured marine group II/III euryarchaeote KM3_31_G09</name>
    <dbReference type="NCBI Taxonomy" id="1456432"/>
    <lineage>
        <taxon>Archaea</taxon>
        <taxon>Methanobacteriati</taxon>
        <taxon>Methanobacteriota</taxon>
        <taxon>environmental samples</taxon>
    </lineage>
</organism>
<sequence length="207" mass="22692">MLREGRRSAALMSDDSDDSGNESVSMIVNWVKAPGKAFSSLVFGLGVWGLILGIVNVVFGAVVAGERKVVWAGYLTMGYLWDEPYSEMIYRPWSDTVFLAMAVTGIAWGAWGIHQKVEGGFQAWIKGIFFHSIWTSLVSGSEEGGMTMTAAAWCLLIGFGFYTYWSIVHWAWTDIGVYAVTAPLLAFGFGLRFLALVDDSDSLLSES</sequence>
<reference evidence="3" key="1">
    <citation type="journal article" date="2014" name="Genome Biol. Evol.">
        <title>Pangenome evidence for extensive interdomain horizontal transfer affecting lineage core and shell genes in uncultured planktonic thaumarchaeota and euryarchaeota.</title>
        <authorList>
            <person name="Deschamps P."/>
            <person name="Zivanovic Y."/>
            <person name="Moreira D."/>
            <person name="Rodriguez-Valera F."/>
            <person name="Lopez-Garcia P."/>
        </authorList>
    </citation>
    <scope>NUCLEOTIDE SEQUENCE</scope>
</reference>
<feature type="transmembrane region" description="Helical" evidence="2">
    <location>
        <begin position="41"/>
        <end position="64"/>
    </location>
</feature>
<dbReference type="EMBL" id="KF900838">
    <property type="protein sequence ID" value="AIF08662.1"/>
    <property type="molecule type" value="Genomic_DNA"/>
</dbReference>
<dbReference type="AlphaFoldDB" id="A0A075H2B1"/>
<protein>
    <submittedName>
        <fullName evidence="3">Uncharacterized protein</fullName>
    </submittedName>
</protein>
<proteinExistence type="predicted"/>
<evidence type="ECO:0000256" key="1">
    <source>
        <dbReference type="SAM" id="MobiDB-lite"/>
    </source>
</evidence>
<accession>A0A075H2B1</accession>